<comment type="caution">
    <text evidence="1">The sequence shown here is derived from an EMBL/GenBank/DDBJ whole genome shotgun (WGS) entry which is preliminary data.</text>
</comment>
<reference evidence="1" key="1">
    <citation type="submission" date="2014-10" db="EMBL/GenBank/DDBJ databases">
        <title>Genome sequencing of Vibrio caribbeanicus T14.</title>
        <authorList>
            <person name="Chan K.-G."/>
            <person name="Mohamad N.I."/>
        </authorList>
    </citation>
    <scope>NUCLEOTIDE SEQUENCE</scope>
    <source>
        <strain evidence="1">T14</strain>
    </source>
</reference>
<name>A0ACC4NY31_9VIBR</name>
<organism evidence="1 2">
    <name type="scientific">Vibrio caribbeanicus</name>
    <dbReference type="NCBI Taxonomy" id="701175"/>
    <lineage>
        <taxon>Bacteria</taxon>
        <taxon>Pseudomonadati</taxon>
        <taxon>Pseudomonadota</taxon>
        <taxon>Gammaproteobacteria</taxon>
        <taxon>Vibrionales</taxon>
        <taxon>Vibrionaceae</taxon>
        <taxon>Vibrio</taxon>
    </lineage>
</organism>
<proteinExistence type="predicted"/>
<keyword evidence="2" id="KW-1185">Reference proteome</keyword>
<dbReference type="Proteomes" id="UP000030421">
    <property type="component" value="Unassembled WGS sequence"/>
</dbReference>
<accession>A0ACC4NY31</accession>
<evidence type="ECO:0000313" key="2">
    <source>
        <dbReference type="Proteomes" id="UP000030421"/>
    </source>
</evidence>
<gene>
    <name evidence="1" type="ORF">NM09_06235</name>
</gene>
<sequence>MHCQQPLYLCFFKAQDRFNNKLTSGGFEPDVIQEYIHSAINLSSFYEPGSTNENTLLCELFLRRLYFDLLDAIQDPVRSRIFRRVCLDSIHTPLLCLKRFYYHWDDGDIRFLQLQQQLQRIQAPLD</sequence>
<protein>
    <submittedName>
        <fullName evidence="1">Uncharacterized protein</fullName>
    </submittedName>
</protein>
<dbReference type="EMBL" id="JRWR01000004">
    <property type="protein sequence ID" value="KHD25326.1"/>
    <property type="molecule type" value="Genomic_DNA"/>
</dbReference>
<evidence type="ECO:0000313" key="1">
    <source>
        <dbReference type="EMBL" id="KHD25326.1"/>
    </source>
</evidence>